<name>A0AA36MEV0_CYLNA</name>
<organism evidence="2 3">
    <name type="scientific">Cylicocyclus nassatus</name>
    <name type="common">Nematode worm</name>
    <dbReference type="NCBI Taxonomy" id="53992"/>
    <lineage>
        <taxon>Eukaryota</taxon>
        <taxon>Metazoa</taxon>
        <taxon>Ecdysozoa</taxon>
        <taxon>Nematoda</taxon>
        <taxon>Chromadorea</taxon>
        <taxon>Rhabditida</taxon>
        <taxon>Rhabditina</taxon>
        <taxon>Rhabditomorpha</taxon>
        <taxon>Strongyloidea</taxon>
        <taxon>Strongylidae</taxon>
        <taxon>Cylicocyclus</taxon>
    </lineage>
</organism>
<dbReference type="EMBL" id="CATQJL010000359">
    <property type="protein sequence ID" value="CAJ0610699.1"/>
    <property type="molecule type" value="Genomic_DNA"/>
</dbReference>
<dbReference type="AlphaFoldDB" id="A0AA36MEV0"/>
<sequence>MCMNPELLGEVEQQLQKDGVEIFRTPVMTSNTKNKRDHYFSMDGCSFQTQLEVMANKTCDNEEYQLECDKKGICVKLKVKRTEATEKLSNSYIKAIDKFNSLDWKVIYQVAGVDQGKGHMESDMSNVVAAARKLESGPFPRYKQDKRMAPFDQNALPTDGTVL</sequence>
<evidence type="ECO:0000313" key="2">
    <source>
        <dbReference type="EMBL" id="CAJ0610699.1"/>
    </source>
</evidence>
<gene>
    <name evidence="2" type="ORF">CYNAS_LOCUS22682</name>
</gene>
<comment type="caution">
    <text evidence="2">The sequence shown here is derived from an EMBL/GenBank/DDBJ whole genome shotgun (WGS) entry which is preliminary data.</text>
</comment>
<proteinExistence type="predicted"/>
<protein>
    <submittedName>
        <fullName evidence="2">Uncharacterized protein</fullName>
    </submittedName>
</protein>
<dbReference type="Proteomes" id="UP001176961">
    <property type="component" value="Unassembled WGS sequence"/>
</dbReference>
<accession>A0AA36MEV0</accession>
<evidence type="ECO:0000313" key="3">
    <source>
        <dbReference type="Proteomes" id="UP001176961"/>
    </source>
</evidence>
<feature type="region of interest" description="Disordered" evidence="1">
    <location>
        <begin position="142"/>
        <end position="163"/>
    </location>
</feature>
<keyword evidence="3" id="KW-1185">Reference proteome</keyword>
<evidence type="ECO:0000256" key="1">
    <source>
        <dbReference type="SAM" id="MobiDB-lite"/>
    </source>
</evidence>
<reference evidence="2" key="1">
    <citation type="submission" date="2023-07" db="EMBL/GenBank/DDBJ databases">
        <authorList>
            <consortium name="CYATHOMIX"/>
        </authorList>
    </citation>
    <scope>NUCLEOTIDE SEQUENCE</scope>
    <source>
        <strain evidence="2">N/A</strain>
    </source>
</reference>